<keyword evidence="2" id="KW-1133">Transmembrane helix</keyword>
<dbReference type="EMBL" id="CP049257">
    <property type="protein sequence ID" value="QIG43599.1"/>
    <property type="molecule type" value="Genomic_DNA"/>
</dbReference>
<gene>
    <name evidence="3" type="ORF">G5V58_13260</name>
</gene>
<dbReference type="SUPFAM" id="SSF50969">
    <property type="entry name" value="YVTN repeat-like/Quinoprotein amine dehydrogenase"/>
    <property type="match status" value="1"/>
</dbReference>
<evidence type="ECO:0000313" key="4">
    <source>
        <dbReference type="Proteomes" id="UP000502996"/>
    </source>
</evidence>
<dbReference type="InterPro" id="IPR011044">
    <property type="entry name" value="Quino_amine_DH_bsu"/>
</dbReference>
<dbReference type="AlphaFoldDB" id="A0A6G6WEG0"/>
<reference evidence="3 4" key="1">
    <citation type="submission" date="2020-02" db="EMBL/GenBank/DDBJ databases">
        <title>Full genome sequence of Nocardioides sp. R-3366.</title>
        <authorList>
            <person name="Im W.-T."/>
        </authorList>
    </citation>
    <scope>NUCLEOTIDE SEQUENCE [LARGE SCALE GENOMIC DNA]</scope>
    <source>
        <strain evidence="3 4">R-3366</strain>
    </source>
</reference>
<dbReference type="Proteomes" id="UP000502996">
    <property type="component" value="Chromosome"/>
</dbReference>
<accession>A0A6G6WEG0</accession>
<evidence type="ECO:0000256" key="2">
    <source>
        <dbReference type="SAM" id="Phobius"/>
    </source>
</evidence>
<feature type="compositionally biased region" description="Basic and acidic residues" evidence="1">
    <location>
        <begin position="140"/>
        <end position="158"/>
    </location>
</feature>
<keyword evidence="2" id="KW-0472">Membrane</keyword>
<proteinExistence type="predicted"/>
<evidence type="ECO:0000313" key="3">
    <source>
        <dbReference type="EMBL" id="QIG43599.1"/>
    </source>
</evidence>
<dbReference type="KEGG" id="nano:G5V58_13260"/>
<keyword evidence="4" id="KW-1185">Reference proteome</keyword>
<dbReference type="RefSeq" id="WP_165233417.1">
    <property type="nucleotide sequence ID" value="NZ_CP049257.1"/>
</dbReference>
<feature type="region of interest" description="Disordered" evidence="1">
    <location>
        <begin position="136"/>
        <end position="158"/>
    </location>
</feature>
<protein>
    <submittedName>
        <fullName evidence="3">Uncharacterized protein</fullName>
    </submittedName>
</protein>
<organism evidence="3 4">
    <name type="scientific">Nocardioides anomalus</name>
    <dbReference type="NCBI Taxonomy" id="2712223"/>
    <lineage>
        <taxon>Bacteria</taxon>
        <taxon>Bacillati</taxon>
        <taxon>Actinomycetota</taxon>
        <taxon>Actinomycetes</taxon>
        <taxon>Propionibacteriales</taxon>
        <taxon>Nocardioidaceae</taxon>
        <taxon>Nocardioides</taxon>
    </lineage>
</organism>
<evidence type="ECO:0000256" key="1">
    <source>
        <dbReference type="SAM" id="MobiDB-lite"/>
    </source>
</evidence>
<name>A0A6G6WEG0_9ACTN</name>
<feature type="transmembrane region" description="Helical" evidence="2">
    <location>
        <begin position="110"/>
        <end position="132"/>
    </location>
</feature>
<keyword evidence="2" id="KW-0812">Transmembrane</keyword>
<sequence>MRADADFMVFVAARWPVLVRTAVTLGIRPEEAADATAEALSRCRRPWADVGGGAGGDGLVHDELVREAARRQRLPEGERAAAAERTTVLAPPTLEELRDREAARRRAQRWLALKVAVPLVLVVALVTVFLAVTGGEEDHEPGKKDEGGVGPAEVERQENPAPGVVWYADGGLHLAHAVLEVDGLRDMTVVGDGVVYGDDEGRVVYAGEDGGREVLGHKAPGVPVAATDETGLAAWYDPSTKEVSIVDAVSGDVRVRTEVDDNPDVVSVDGDVVYLVGTDGARALLPTGPTSQLPVSPVALLDVRSRIRVFQLPRDRIQVVQSAFNTTFRLPGHGARLAPDGNTVATADPLTGAPVLYDTRSGQQLDPGVSRDEQVLAVEPGVRSSVTYVVRSGERRVLRTCQLGTESTCEDVTELEGEGADRSVVLAR</sequence>